<gene>
    <name evidence="1" type="ORF">GSTENG00037233001</name>
</gene>
<accession>Q4R9X6</accession>
<protein>
    <submittedName>
        <fullName evidence="1">(spotted green pufferfish) hypothetical protein</fullName>
    </submittedName>
</protein>
<evidence type="ECO:0000313" key="1">
    <source>
        <dbReference type="EMBL" id="CAG14807.1"/>
    </source>
</evidence>
<name>Q4R9X6_TETNG</name>
<feature type="non-terminal residue" evidence="1">
    <location>
        <position position="45"/>
    </location>
</feature>
<organism evidence="1">
    <name type="scientific">Tetraodon nigroviridis</name>
    <name type="common">Spotted green pufferfish</name>
    <name type="synonym">Chelonodon nigroviridis</name>
    <dbReference type="NCBI Taxonomy" id="99883"/>
    <lineage>
        <taxon>Eukaryota</taxon>
        <taxon>Metazoa</taxon>
        <taxon>Chordata</taxon>
        <taxon>Craniata</taxon>
        <taxon>Vertebrata</taxon>
        <taxon>Euteleostomi</taxon>
        <taxon>Actinopterygii</taxon>
        <taxon>Neopterygii</taxon>
        <taxon>Teleostei</taxon>
        <taxon>Neoteleostei</taxon>
        <taxon>Acanthomorphata</taxon>
        <taxon>Eupercaria</taxon>
        <taxon>Tetraodontiformes</taxon>
        <taxon>Tetradontoidea</taxon>
        <taxon>Tetraodontidae</taxon>
        <taxon>Tetraodon</taxon>
    </lineage>
</organism>
<dbReference type="AlphaFoldDB" id="Q4R9X6"/>
<feature type="non-terminal residue" evidence="1">
    <location>
        <position position="1"/>
    </location>
</feature>
<reference evidence="1" key="2">
    <citation type="submission" date="2004-02" db="EMBL/GenBank/DDBJ databases">
        <authorList>
            <consortium name="Genoscope"/>
            <consortium name="Whitehead Institute Centre for Genome Research"/>
        </authorList>
    </citation>
    <scope>NUCLEOTIDE SEQUENCE</scope>
</reference>
<proteinExistence type="predicted"/>
<sequence>DDTSDLVSVSASVPVQSVPAGIMAQPVVLMPSVYQQGVGYVPITS</sequence>
<dbReference type="KEGG" id="tng:GSTEN00037233G001"/>
<reference evidence="1" key="1">
    <citation type="journal article" date="2004" name="Nature">
        <title>Genome duplication in the teleost fish Tetraodon nigroviridis reveals the early vertebrate proto-karyotype.</title>
        <authorList>
            <person name="Jaillon O."/>
            <person name="Aury J.-M."/>
            <person name="Brunet F."/>
            <person name="Petit J.-L."/>
            <person name="Stange-Thomann N."/>
            <person name="Mauceli E."/>
            <person name="Bouneau L."/>
            <person name="Fischer C."/>
            <person name="Ozouf-Costaz C."/>
            <person name="Bernot A."/>
            <person name="Nicaud S."/>
            <person name="Jaffe D."/>
            <person name="Fisher S."/>
            <person name="Lutfalla G."/>
            <person name="Dossat C."/>
            <person name="Segurens B."/>
            <person name="Dasilva C."/>
            <person name="Salanoubat M."/>
            <person name="Levy M."/>
            <person name="Boudet N."/>
            <person name="Castellano S."/>
            <person name="Anthouard V."/>
            <person name="Jubin C."/>
            <person name="Castelli V."/>
            <person name="Katinka M."/>
            <person name="Vacherie B."/>
            <person name="Biemont C."/>
            <person name="Skalli Z."/>
            <person name="Cattolico L."/>
            <person name="Poulain J."/>
            <person name="De Berardinis V."/>
            <person name="Cruaud C."/>
            <person name="Duprat S."/>
            <person name="Brottier P."/>
            <person name="Coutanceau J.-P."/>
            <person name="Gouzy J."/>
            <person name="Parra G."/>
            <person name="Lardier G."/>
            <person name="Chapple C."/>
            <person name="McKernan K.J."/>
            <person name="McEwan P."/>
            <person name="Bosak S."/>
            <person name="Kellis M."/>
            <person name="Volff J.-N."/>
            <person name="Guigo R."/>
            <person name="Zody M.C."/>
            <person name="Mesirov J."/>
            <person name="Lindblad-Toh K."/>
            <person name="Birren B."/>
            <person name="Nusbaum C."/>
            <person name="Kahn D."/>
            <person name="Robinson-Rechavi M."/>
            <person name="Laudet V."/>
            <person name="Schachter V."/>
            <person name="Quetier F."/>
            <person name="Saurin W."/>
            <person name="Scarpelli C."/>
            <person name="Wincker P."/>
            <person name="Lander E.S."/>
            <person name="Weissenbach J."/>
            <person name="Roest Crollius H."/>
        </authorList>
    </citation>
    <scope>NUCLEOTIDE SEQUENCE [LARGE SCALE GENOMIC DNA]</scope>
</reference>
<comment type="caution">
    <text evidence="1">The sequence shown here is derived from an EMBL/GenBank/DDBJ whole genome shotgun (WGS) entry which is preliminary data.</text>
</comment>
<dbReference type="EMBL" id="CAAE01024994">
    <property type="protein sequence ID" value="CAG14807.1"/>
    <property type="molecule type" value="Genomic_DNA"/>
</dbReference>